<dbReference type="GO" id="GO:0005758">
    <property type="term" value="C:mitochondrial intermembrane space"/>
    <property type="evidence" value="ECO:0007669"/>
    <property type="project" value="InterPro"/>
</dbReference>
<evidence type="ECO:0000313" key="4">
    <source>
        <dbReference type="Proteomes" id="UP000282582"/>
    </source>
</evidence>
<feature type="compositionally biased region" description="Low complexity" evidence="1">
    <location>
        <begin position="271"/>
        <end position="300"/>
    </location>
</feature>
<sequence length="361" mass="39705">MNRTFDISYPQVLGDASLESQPINPPTTPASIAATRPIKPIILIRTTHSSNSFLTTHVSLHFLATLKPSRALRKQPKMVKFYSKEYTYDYAFPAVSLAYFLRYPNPYSRHVASTDTISRHFDPETQRLTTVRLHLKRSRLPPAVVKLLPKSVMADRAGSDGSTQSFILEKSVVDARQGWMECESRNLDWENVLSVFERHSYRRAELLGAVATSTTTAGTDGLNGATTAAAVAGVAGLEIPAEQTHVAVSVTLKSRIGEQLRKKRQRWGEQASASSVMGGGEESAAAALGKPQPQPQQQQQGWFSSWGSGAVRSAIESISLQRTEKSQPKAQKGMSVVLSRLRSGGIQEVLEGMRRDREVEI</sequence>
<gene>
    <name evidence="3" type="ORF">D0868_00106</name>
</gene>
<accession>A0A3M6ZNG1</accession>
<name>A0A3M6ZNG1_HORWE</name>
<dbReference type="Proteomes" id="UP000282582">
    <property type="component" value="Unassembled WGS sequence"/>
</dbReference>
<dbReference type="InterPro" id="IPR037365">
    <property type="entry name" value="Slowmo/Ups"/>
</dbReference>
<dbReference type="VEuPathDB" id="FungiDB:BTJ68_07135"/>
<feature type="domain" description="PRELI/MSF1" evidence="2">
    <location>
        <begin position="79"/>
        <end position="260"/>
    </location>
</feature>
<organism evidence="3 4">
    <name type="scientific">Hortaea werneckii</name>
    <name type="common">Black yeast</name>
    <name type="synonym">Cladosporium werneckii</name>
    <dbReference type="NCBI Taxonomy" id="91943"/>
    <lineage>
        <taxon>Eukaryota</taxon>
        <taxon>Fungi</taxon>
        <taxon>Dikarya</taxon>
        <taxon>Ascomycota</taxon>
        <taxon>Pezizomycotina</taxon>
        <taxon>Dothideomycetes</taxon>
        <taxon>Dothideomycetidae</taxon>
        <taxon>Mycosphaerellales</taxon>
        <taxon>Teratosphaeriaceae</taxon>
        <taxon>Hortaea</taxon>
    </lineage>
</organism>
<feature type="region of interest" description="Disordered" evidence="1">
    <location>
        <begin position="261"/>
        <end position="304"/>
    </location>
</feature>
<evidence type="ECO:0000259" key="2">
    <source>
        <dbReference type="PROSITE" id="PS50904"/>
    </source>
</evidence>
<dbReference type="Pfam" id="PF04707">
    <property type="entry name" value="PRELI"/>
    <property type="match status" value="1"/>
</dbReference>
<dbReference type="PROSITE" id="PS50904">
    <property type="entry name" value="PRELI_MSF1"/>
    <property type="match status" value="1"/>
</dbReference>
<protein>
    <recommendedName>
        <fullName evidence="2">PRELI/MSF1 domain-containing protein</fullName>
    </recommendedName>
</protein>
<proteinExistence type="predicted"/>
<dbReference type="PANTHER" id="PTHR11158">
    <property type="entry name" value="MSF1/PX19 RELATED"/>
    <property type="match status" value="1"/>
</dbReference>
<evidence type="ECO:0000256" key="1">
    <source>
        <dbReference type="SAM" id="MobiDB-lite"/>
    </source>
</evidence>
<dbReference type="InterPro" id="IPR006797">
    <property type="entry name" value="PRELI/MSF1_dom"/>
</dbReference>
<reference evidence="3 4" key="1">
    <citation type="journal article" date="2018" name="BMC Genomics">
        <title>Genomic evidence for intraspecific hybridization in a clonal and extremely halotolerant yeast.</title>
        <authorList>
            <person name="Gostincar C."/>
            <person name="Stajich J.E."/>
            <person name="Zupancic J."/>
            <person name="Zalar P."/>
            <person name="Gunde-Cimerman N."/>
        </authorList>
    </citation>
    <scope>NUCLEOTIDE SEQUENCE [LARGE SCALE GENOMIC DNA]</scope>
    <source>
        <strain evidence="3 4">EXF-6654</strain>
    </source>
</reference>
<comment type="caution">
    <text evidence="3">The sequence shown here is derived from an EMBL/GenBank/DDBJ whole genome shotgun (WGS) entry which is preliminary data.</text>
</comment>
<dbReference type="AlphaFoldDB" id="A0A3M6ZNG1"/>
<evidence type="ECO:0000313" key="3">
    <source>
        <dbReference type="EMBL" id="RMY16816.1"/>
    </source>
</evidence>
<dbReference type="EMBL" id="QWIK01000002">
    <property type="protein sequence ID" value="RMY16816.1"/>
    <property type="molecule type" value="Genomic_DNA"/>
</dbReference>